<dbReference type="EMBL" id="LR216287">
    <property type="protein sequence ID" value="VFJ13106.1"/>
    <property type="molecule type" value="Genomic_DNA"/>
</dbReference>
<sequence length="392" mass="44869">MAFRPFATILLILVVLSSIFTSVFYFHQSIPRANMVAYGTTTTTISEANENSSEYMIKIAPPEIGVYHGANPGFGGSEDEVTADRIIDYQEISGKKLAWAYFSNNWIEDIEFPQESVETIDSLDVVPFIRMMPRTTFDQQEEDPVFTLQGIIDGDFDESLIDWAHAAKSTNIPLMVEFGTEVNGDWFPWSGLLNGGGETDEYGDPNIADGPERFRDAYRHIIDLFRNEEVNNITWVFHVFPFLEDSTINQDEESWNNVENYYPGDDYIDWIGTSVYGSIEPEKEWNSFREIMDRAYKELESISDSKPFAILELGIIEDPEMGNKSEWIQEALHLIENGTYPRVKAISYWNEKWENDGDIIDLTIDSTSDSLSTYRELISSPFFISSARSEYN</sequence>
<evidence type="ECO:0000259" key="4">
    <source>
        <dbReference type="PROSITE" id="PS51764"/>
    </source>
</evidence>
<keyword evidence="2" id="KW-0378">Hydrolase</keyword>
<organism evidence="5 6">
    <name type="scientific">Candidatus Nitrosocosmicus franklandianus</name>
    <dbReference type="NCBI Taxonomy" id="1798806"/>
    <lineage>
        <taxon>Archaea</taxon>
        <taxon>Nitrososphaerota</taxon>
        <taxon>Nitrososphaeria</taxon>
        <taxon>Nitrososphaerales</taxon>
        <taxon>Nitrososphaeraceae</taxon>
        <taxon>Candidatus Nitrosocosmicus</taxon>
    </lineage>
</organism>
<evidence type="ECO:0000256" key="3">
    <source>
        <dbReference type="ARBA" id="ARBA00023295"/>
    </source>
</evidence>
<dbReference type="Gene3D" id="3.20.20.80">
    <property type="entry name" value="Glycosidases"/>
    <property type="match status" value="1"/>
</dbReference>
<dbReference type="GO" id="GO:0016985">
    <property type="term" value="F:mannan endo-1,4-beta-mannosidase activity"/>
    <property type="evidence" value="ECO:0007669"/>
    <property type="project" value="InterPro"/>
</dbReference>
<keyword evidence="3" id="KW-0326">Glycosidase</keyword>
<dbReference type="Pfam" id="PF02156">
    <property type="entry name" value="Glyco_hydro_26"/>
    <property type="match status" value="1"/>
</dbReference>
<accession>A0A484I7N0</accession>
<dbReference type="KEGG" id="nfn:NFRAN_0784"/>
<name>A0A484I7N0_9ARCH</name>
<dbReference type="InterPro" id="IPR017853">
    <property type="entry name" value="GH"/>
</dbReference>
<comment type="similarity">
    <text evidence="1">Belongs to the glycosyl hydrolase 26 family.</text>
</comment>
<dbReference type="InterPro" id="IPR022790">
    <property type="entry name" value="GH26_dom"/>
</dbReference>
<dbReference type="SUPFAM" id="SSF51445">
    <property type="entry name" value="(Trans)glycosidases"/>
    <property type="match status" value="1"/>
</dbReference>
<dbReference type="PROSITE" id="PS51764">
    <property type="entry name" value="GH26"/>
    <property type="match status" value="1"/>
</dbReference>
<gene>
    <name evidence="5" type="ORF">NFRAN_0784</name>
</gene>
<evidence type="ECO:0000256" key="1">
    <source>
        <dbReference type="ARBA" id="ARBA00007754"/>
    </source>
</evidence>
<dbReference type="GO" id="GO:0006080">
    <property type="term" value="P:substituted mannan metabolic process"/>
    <property type="evidence" value="ECO:0007669"/>
    <property type="project" value="InterPro"/>
</dbReference>
<feature type="domain" description="GH26" evidence="4">
    <location>
        <begin position="47"/>
        <end position="387"/>
    </location>
</feature>
<proteinExistence type="inferred from homology"/>
<protein>
    <recommendedName>
        <fullName evidence="4">GH26 domain-containing protein</fullName>
    </recommendedName>
</protein>
<dbReference type="InterPro" id="IPR000805">
    <property type="entry name" value="Glyco_hydro_26"/>
</dbReference>
<evidence type="ECO:0000256" key="2">
    <source>
        <dbReference type="ARBA" id="ARBA00022801"/>
    </source>
</evidence>
<keyword evidence="6" id="KW-1185">Reference proteome</keyword>
<evidence type="ECO:0000313" key="5">
    <source>
        <dbReference type="EMBL" id="VFJ13106.1"/>
    </source>
</evidence>
<dbReference type="PANTHER" id="PTHR40079:SF4">
    <property type="entry name" value="GH26 DOMAIN-CONTAINING PROTEIN-RELATED"/>
    <property type="match status" value="1"/>
</dbReference>
<dbReference type="PANTHER" id="PTHR40079">
    <property type="entry name" value="MANNAN ENDO-1,4-BETA-MANNOSIDASE E-RELATED"/>
    <property type="match status" value="1"/>
</dbReference>
<reference evidence="5 6" key="1">
    <citation type="submission" date="2019-02" db="EMBL/GenBank/DDBJ databases">
        <authorList>
            <person name="Lehtovirta-Morley E L."/>
        </authorList>
    </citation>
    <scope>NUCLEOTIDE SEQUENCE [LARGE SCALE GENOMIC DNA]</scope>
    <source>
        <strain evidence="5">NFRAN1</strain>
    </source>
</reference>
<dbReference type="Proteomes" id="UP000294299">
    <property type="component" value="Chromosome NFRAN"/>
</dbReference>
<dbReference type="AlphaFoldDB" id="A0A484I7N0"/>
<evidence type="ECO:0000313" key="6">
    <source>
        <dbReference type="Proteomes" id="UP000294299"/>
    </source>
</evidence>